<dbReference type="Pfam" id="PF07475">
    <property type="entry name" value="Hpr_kinase_C"/>
    <property type="match status" value="1"/>
</dbReference>
<dbReference type="SUPFAM" id="SSF75138">
    <property type="entry name" value="HprK N-terminal domain-like"/>
    <property type="match status" value="1"/>
</dbReference>
<dbReference type="EMBL" id="DROD01000221">
    <property type="protein sequence ID" value="HHJ52189.1"/>
    <property type="molecule type" value="Genomic_DNA"/>
</dbReference>
<dbReference type="InterPro" id="IPR011104">
    <property type="entry name" value="Hpr_kin/Pase_C"/>
</dbReference>
<feature type="non-terminal residue" evidence="4">
    <location>
        <position position="209"/>
    </location>
</feature>
<dbReference type="SUPFAM" id="SSF53795">
    <property type="entry name" value="PEP carboxykinase-like"/>
    <property type="match status" value="1"/>
</dbReference>
<feature type="domain" description="HPr kinase/phosphorylase C-terminal" evidence="3">
    <location>
        <begin position="135"/>
        <end position="209"/>
    </location>
</feature>
<reference evidence="4" key="1">
    <citation type="journal article" date="2020" name="mSystems">
        <title>Genome- and Community-Level Interaction Insights into Carbon Utilization and Element Cycling Functions of Hydrothermarchaeota in Hydrothermal Sediment.</title>
        <authorList>
            <person name="Zhou Z."/>
            <person name="Liu Y."/>
            <person name="Xu W."/>
            <person name="Pan J."/>
            <person name="Luo Z.H."/>
            <person name="Li M."/>
        </authorList>
    </citation>
    <scope>NUCLEOTIDE SEQUENCE [LARGE SCALE GENOMIC DNA]</scope>
    <source>
        <strain evidence="4">HyVt-527</strain>
    </source>
</reference>
<dbReference type="PANTHER" id="PTHR30305:SF1">
    <property type="entry name" value="HPR KINASE_PHOSPHORYLASE"/>
    <property type="match status" value="1"/>
</dbReference>
<dbReference type="GO" id="GO:0005524">
    <property type="term" value="F:ATP binding"/>
    <property type="evidence" value="ECO:0007669"/>
    <property type="project" value="InterPro"/>
</dbReference>
<evidence type="ECO:0000256" key="1">
    <source>
        <dbReference type="ARBA" id="ARBA00011643"/>
    </source>
</evidence>
<dbReference type="InterPro" id="IPR011126">
    <property type="entry name" value="Hpr_kin/Pase_Hpr_N"/>
</dbReference>
<gene>
    <name evidence="4" type="ORF">ENJ89_03245</name>
</gene>
<keyword evidence="4" id="KW-0808">Transferase</keyword>
<comment type="subunit">
    <text evidence="1">Homohexamer.</text>
</comment>
<evidence type="ECO:0000313" key="4">
    <source>
        <dbReference type="EMBL" id="HHJ52189.1"/>
    </source>
</evidence>
<feature type="domain" description="HPr(Ser) kinase/phosphorylase N-terminal" evidence="2">
    <location>
        <begin position="5"/>
        <end position="132"/>
    </location>
</feature>
<dbReference type="PANTHER" id="PTHR30305">
    <property type="entry name" value="PROTEIN YJDM-RELATED"/>
    <property type="match status" value="1"/>
</dbReference>
<evidence type="ECO:0000259" key="2">
    <source>
        <dbReference type="Pfam" id="PF02603"/>
    </source>
</evidence>
<dbReference type="GO" id="GO:0006109">
    <property type="term" value="P:regulation of carbohydrate metabolic process"/>
    <property type="evidence" value="ECO:0007669"/>
    <property type="project" value="InterPro"/>
</dbReference>
<dbReference type="Proteomes" id="UP000886124">
    <property type="component" value="Unassembled WGS sequence"/>
</dbReference>
<dbReference type="GO" id="GO:0000155">
    <property type="term" value="F:phosphorelay sensor kinase activity"/>
    <property type="evidence" value="ECO:0007669"/>
    <property type="project" value="InterPro"/>
</dbReference>
<name>A0A7V5PN73_CALAY</name>
<dbReference type="Pfam" id="PF02603">
    <property type="entry name" value="Hpr_kinase_N"/>
    <property type="match status" value="1"/>
</dbReference>
<comment type="caution">
    <text evidence="4">The sequence shown here is derived from an EMBL/GenBank/DDBJ whole genome shotgun (WGS) entry which is preliminary data.</text>
</comment>
<keyword evidence="4" id="KW-0418">Kinase</keyword>
<accession>A0A7V5PN73</accession>
<dbReference type="CDD" id="cd01918">
    <property type="entry name" value="HprK_C"/>
    <property type="match status" value="1"/>
</dbReference>
<dbReference type="Gene3D" id="3.40.1390.20">
    <property type="entry name" value="HprK N-terminal domain-like"/>
    <property type="match status" value="1"/>
</dbReference>
<dbReference type="Gene3D" id="3.40.50.300">
    <property type="entry name" value="P-loop containing nucleotide triphosphate hydrolases"/>
    <property type="match status" value="1"/>
</dbReference>
<organism evidence="4">
    <name type="scientific">Caldithrix abyssi</name>
    <dbReference type="NCBI Taxonomy" id="187145"/>
    <lineage>
        <taxon>Bacteria</taxon>
        <taxon>Pseudomonadati</taxon>
        <taxon>Calditrichota</taxon>
        <taxon>Calditrichia</taxon>
        <taxon>Calditrichales</taxon>
        <taxon>Calditrichaceae</taxon>
        <taxon>Caldithrix</taxon>
    </lineage>
</organism>
<proteinExistence type="predicted"/>
<evidence type="ECO:0000259" key="3">
    <source>
        <dbReference type="Pfam" id="PF07475"/>
    </source>
</evidence>
<dbReference type="InterPro" id="IPR027417">
    <property type="entry name" value="P-loop_NTPase"/>
</dbReference>
<dbReference type="InterPro" id="IPR028979">
    <property type="entry name" value="Ser_kin/Pase_Hpr-like_N_sf"/>
</dbReference>
<sequence length="209" mass="23294">MTDFITVRTLLAETEHLLKLKLICSENGLNRKITSSELHRPGLALSGFVELFTSDRIQILGNTEIKYLSGLNEDQLKQSVNRFIEFEIPAIIITNDNPAPEYLIKAATRRYISILSTPFSTTQVVHLLGEYLETKFAPQVSMHGTLVDVYGIGILLTGRSGIGKSEIALDLVERGHRLVADDLVIITRKAEEILIGSGREIGEHILEIR</sequence>
<protein>
    <submittedName>
        <fullName evidence="4">HPr kinase/phosphorylase</fullName>
    </submittedName>
</protein>
<dbReference type="AlphaFoldDB" id="A0A7V5PN73"/>